<keyword evidence="1" id="KW-0175">Coiled coil</keyword>
<name>F0WM87_9STRA</name>
<dbReference type="EMBL" id="FR824199">
    <property type="protein sequence ID" value="CCA22417.1"/>
    <property type="molecule type" value="Genomic_DNA"/>
</dbReference>
<gene>
    <name evidence="2" type="primary">AlNc14C154G7592</name>
    <name evidence="2" type="ORF">ALNC14_085600</name>
</gene>
<protein>
    <submittedName>
        <fullName evidence="2">AlNc14C154G7592 protein</fullName>
    </submittedName>
</protein>
<evidence type="ECO:0000313" key="2">
    <source>
        <dbReference type="EMBL" id="CCA22417.1"/>
    </source>
</evidence>
<reference evidence="2" key="2">
    <citation type="submission" date="2011-02" db="EMBL/GenBank/DDBJ databases">
        <authorList>
            <person name="MacLean D."/>
        </authorList>
    </citation>
    <scope>NUCLEOTIDE SEQUENCE</scope>
</reference>
<proteinExistence type="predicted"/>
<accession>F0WM87</accession>
<dbReference type="AlphaFoldDB" id="F0WM87"/>
<feature type="coiled-coil region" evidence="1">
    <location>
        <begin position="43"/>
        <end position="70"/>
    </location>
</feature>
<organism evidence="2">
    <name type="scientific">Albugo laibachii Nc14</name>
    <dbReference type="NCBI Taxonomy" id="890382"/>
    <lineage>
        <taxon>Eukaryota</taxon>
        <taxon>Sar</taxon>
        <taxon>Stramenopiles</taxon>
        <taxon>Oomycota</taxon>
        <taxon>Peronosporomycetes</taxon>
        <taxon>Albuginales</taxon>
        <taxon>Albuginaceae</taxon>
        <taxon>Albugo</taxon>
    </lineage>
</organism>
<feature type="coiled-coil region" evidence="1">
    <location>
        <begin position="106"/>
        <end position="154"/>
    </location>
</feature>
<dbReference type="HOGENOM" id="CLU_1153444_0_0_1"/>
<sequence length="237" mass="26366">MNQRRTTQLLTPPKMRRVGGGYAPIRASIQATTRPSVPAAGRSAELAHENTSLKEENSALKQEVQMLKGMLTVARDAFASQGTSYNQALEERTSLEQRLAQCGEIVASQKERINELSLQLKAAACKRKEESSRFRKVEAELQMAKSRLSEVKHQLELAPTRSVIIIPAPKSFLEVSDEIQCTSFSQKLIKTLKNENQGLQNQIIELLATNGTLQRQIRRLSFVNSKHPIGSLGSRNS</sequence>
<evidence type="ECO:0000256" key="1">
    <source>
        <dbReference type="SAM" id="Coils"/>
    </source>
</evidence>
<reference evidence="2" key="1">
    <citation type="journal article" date="2011" name="PLoS Biol.">
        <title>Gene gain and loss during evolution of obligate parasitism in the white rust pathogen of Arabidopsis thaliana.</title>
        <authorList>
            <person name="Kemen E."/>
            <person name="Gardiner A."/>
            <person name="Schultz-Larsen T."/>
            <person name="Kemen A.C."/>
            <person name="Balmuth A.L."/>
            <person name="Robert-Seilaniantz A."/>
            <person name="Bailey K."/>
            <person name="Holub E."/>
            <person name="Studholme D.J."/>
            <person name="Maclean D."/>
            <person name="Jones J.D."/>
        </authorList>
    </citation>
    <scope>NUCLEOTIDE SEQUENCE</scope>
</reference>